<comment type="similarity">
    <text evidence="2">Belongs to the FliN/MopA/SpaO family.</text>
</comment>
<dbReference type="PANTHER" id="PTHR43484:SF1">
    <property type="entry name" value="FLAGELLAR MOTOR SWITCH PROTEIN FLIN"/>
    <property type="match status" value="1"/>
</dbReference>
<dbReference type="InterPro" id="IPR001543">
    <property type="entry name" value="FliN-like_C"/>
</dbReference>
<dbReference type="PANTHER" id="PTHR43484">
    <property type="match status" value="1"/>
</dbReference>
<dbReference type="KEGG" id="trs:Terro_1845"/>
<dbReference type="PRINTS" id="PR00956">
    <property type="entry name" value="FLGMOTORFLIN"/>
</dbReference>
<evidence type="ECO:0000256" key="5">
    <source>
        <dbReference type="ARBA" id="ARBA00022500"/>
    </source>
</evidence>
<dbReference type="Pfam" id="PF01052">
    <property type="entry name" value="FliMN_C"/>
    <property type="match status" value="1"/>
</dbReference>
<sequence length="105" mass="11201">MSGNLESVGAVVDEVAAVGNDALLDIELEARIQFGSREMLLSELMELNAGDVVELDRLISDPVDLLVGDRIVARGEVVVVGGNFGQQVTEVVAPKPRLESVRCLL</sequence>
<dbReference type="GO" id="GO:0005886">
    <property type="term" value="C:plasma membrane"/>
    <property type="evidence" value="ECO:0007669"/>
    <property type="project" value="UniProtKB-SubCell"/>
</dbReference>
<evidence type="ECO:0000256" key="4">
    <source>
        <dbReference type="ARBA" id="ARBA00022475"/>
    </source>
</evidence>
<dbReference type="Proteomes" id="UP000006056">
    <property type="component" value="Chromosome"/>
</dbReference>
<evidence type="ECO:0000259" key="8">
    <source>
        <dbReference type="Pfam" id="PF01052"/>
    </source>
</evidence>
<evidence type="ECO:0000313" key="10">
    <source>
        <dbReference type="Proteomes" id="UP000006056"/>
    </source>
</evidence>
<dbReference type="InterPro" id="IPR001172">
    <property type="entry name" value="FliN_T3SS_HrcQb"/>
</dbReference>
<keyword evidence="4" id="KW-1003">Cell membrane</keyword>
<dbReference type="GO" id="GO:0071973">
    <property type="term" value="P:bacterial-type flagellum-dependent cell motility"/>
    <property type="evidence" value="ECO:0007669"/>
    <property type="project" value="InterPro"/>
</dbReference>
<reference evidence="9 10" key="1">
    <citation type="submission" date="2012-06" db="EMBL/GenBank/DDBJ databases">
        <title>Complete genome of Terriglobus roseus DSM 18391.</title>
        <authorList>
            <consortium name="US DOE Joint Genome Institute (JGI-PGF)"/>
            <person name="Lucas S."/>
            <person name="Copeland A."/>
            <person name="Lapidus A."/>
            <person name="Glavina del Rio T."/>
            <person name="Dalin E."/>
            <person name="Tice H."/>
            <person name="Bruce D."/>
            <person name="Goodwin L."/>
            <person name="Pitluck S."/>
            <person name="Peters L."/>
            <person name="Mikhailova N."/>
            <person name="Munk A.C.C."/>
            <person name="Kyrpides N."/>
            <person name="Mavromatis K."/>
            <person name="Ivanova N."/>
            <person name="Brettin T."/>
            <person name="Detter J.C."/>
            <person name="Han C."/>
            <person name="Larimer F."/>
            <person name="Land M."/>
            <person name="Hauser L."/>
            <person name="Markowitz V."/>
            <person name="Cheng J.-F."/>
            <person name="Hugenholtz P."/>
            <person name="Woyke T."/>
            <person name="Wu D."/>
            <person name="Brambilla E."/>
            <person name="Klenk H.-P."/>
            <person name="Eisen J.A."/>
        </authorList>
    </citation>
    <scope>NUCLEOTIDE SEQUENCE [LARGE SCALE GENOMIC DNA]</scope>
    <source>
        <strain evidence="10">DSM 18391 / NRRL B-41598 / KBS 63</strain>
    </source>
</reference>
<keyword evidence="6" id="KW-0283">Flagellar rotation</keyword>
<dbReference type="InterPro" id="IPR051469">
    <property type="entry name" value="FliN/MopA/SpaO"/>
</dbReference>
<dbReference type="eggNOG" id="COG1886">
    <property type="taxonomic scope" value="Bacteria"/>
</dbReference>
<dbReference type="HOGENOM" id="CLU_097058_4_1_0"/>
<dbReference type="GO" id="GO:0009425">
    <property type="term" value="C:bacterial-type flagellum basal body"/>
    <property type="evidence" value="ECO:0007669"/>
    <property type="project" value="InterPro"/>
</dbReference>
<dbReference type="STRING" id="926566.Terro_1845"/>
<dbReference type="GO" id="GO:0006935">
    <property type="term" value="P:chemotaxis"/>
    <property type="evidence" value="ECO:0007669"/>
    <property type="project" value="UniProtKB-KW"/>
</dbReference>
<dbReference type="RefSeq" id="WP_014785706.1">
    <property type="nucleotide sequence ID" value="NC_018014.1"/>
</dbReference>
<protein>
    <recommendedName>
        <fullName evidence="3">Flagellar motor switch protein FliN</fullName>
    </recommendedName>
</protein>
<dbReference type="SUPFAM" id="SSF101801">
    <property type="entry name" value="Surface presentation of antigens (SPOA)"/>
    <property type="match status" value="1"/>
</dbReference>
<comment type="subcellular location">
    <subcellularLocation>
        <location evidence="1">Cell membrane</location>
        <topology evidence="1">Peripheral membrane protein</topology>
        <orientation evidence="1">Cytoplasmic side</orientation>
    </subcellularLocation>
</comment>
<feature type="domain" description="Flagellar motor switch protein FliN-like C-terminal" evidence="8">
    <location>
        <begin position="22"/>
        <end position="92"/>
    </location>
</feature>
<evidence type="ECO:0000256" key="2">
    <source>
        <dbReference type="ARBA" id="ARBA00009226"/>
    </source>
</evidence>
<evidence type="ECO:0000256" key="7">
    <source>
        <dbReference type="ARBA" id="ARBA00023136"/>
    </source>
</evidence>
<dbReference type="EMBL" id="CP003379">
    <property type="protein sequence ID" value="AFL88137.1"/>
    <property type="molecule type" value="Genomic_DNA"/>
</dbReference>
<evidence type="ECO:0000313" key="9">
    <source>
        <dbReference type="EMBL" id="AFL88137.1"/>
    </source>
</evidence>
<keyword evidence="7" id="KW-0472">Membrane</keyword>
<keyword evidence="9" id="KW-0966">Cell projection</keyword>
<accession>I3ZFW9</accession>
<proteinExistence type="inferred from homology"/>
<keyword evidence="10" id="KW-1185">Reference proteome</keyword>
<dbReference type="GO" id="GO:0003774">
    <property type="term" value="F:cytoskeletal motor activity"/>
    <property type="evidence" value="ECO:0007669"/>
    <property type="project" value="InterPro"/>
</dbReference>
<name>I3ZFW9_TERRK</name>
<dbReference type="InterPro" id="IPR036429">
    <property type="entry name" value="SpoA-like_sf"/>
</dbReference>
<evidence type="ECO:0000256" key="1">
    <source>
        <dbReference type="ARBA" id="ARBA00004413"/>
    </source>
</evidence>
<dbReference type="Gene3D" id="2.30.330.10">
    <property type="entry name" value="SpoA-like"/>
    <property type="match status" value="1"/>
</dbReference>
<keyword evidence="9" id="KW-0282">Flagellum</keyword>
<dbReference type="AlphaFoldDB" id="I3ZFW9"/>
<keyword evidence="5" id="KW-0145">Chemotaxis</keyword>
<keyword evidence="9" id="KW-0969">Cilium</keyword>
<evidence type="ECO:0000256" key="3">
    <source>
        <dbReference type="ARBA" id="ARBA00021897"/>
    </source>
</evidence>
<gene>
    <name evidence="9" type="ordered locus">Terro_1845</name>
</gene>
<organism evidence="9 10">
    <name type="scientific">Terriglobus roseus (strain DSM 18391 / NRRL B-41598 / KBS 63)</name>
    <dbReference type="NCBI Taxonomy" id="926566"/>
    <lineage>
        <taxon>Bacteria</taxon>
        <taxon>Pseudomonadati</taxon>
        <taxon>Acidobacteriota</taxon>
        <taxon>Terriglobia</taxon>
        <taxon>Terriglobales</taxon>
        <taxon>Acidobacteriaceae</taxon>
        <taxon>Terriglobus</taxon>
    </lineage>
</organism>
<evidence type="ECO:0000256" key="6">
    <source>
        <dbReference type="ARBA" id="ARBA00022779"/>
    </source>
</evidence>